<dbReference type="AlphaFoldDB" id="J9FVG8"/>
<evidence type="ECO:0000313" key="1">
    <source>
        <dbReference type="EMBL" id="EJW93547.1"/>
    </source>
</evidence>
<proteinExistence type="predicted"/>
<comment type="caution">
    <text evidence="1">The sequence shown here is derived from an EMBL/GenBank/DDBJ whole genome shotgun (WGS) entry which is preliminary data.</text>
</comment>
<name>J9FVG8_9ZZZZ</name>
<reference evidence="1" key="1">
    <citation type="journal article" date="2012" name="PLoS ONE">
        <title>Gene sets for utilization of primary and secondary nutrition supplies in the distal gut of endangered iberian lynx.</title>
        <authorList>
            <person name="Alcaide M."/>
            <person name="Messina E."/>
            <person name="Richter M."/>
            <person name="Bargiela R."/>
            <person name="Peplies J."/>
            <person name="Huws S.A."/>
            <person name="Newbold C.J."/>
            <person name="Golyshin P.N."/>
            <person name="Simon M.A."/>
            <person name="Lopez G."/>
            <person name="Yakimov M.M."/>
            <person name="Ferrer M."/>
        </authorList>
    </citation>
    <scope>NUCLEOTIDE SEQUENCE</scope>
</reference>
<dbReference type="EMBL" id="AMCI01006908">
    <property type="protein sequence ID" value="EJW93547.1"/>
    <property type="molecule type" value="Genomic_DNA"/>
</dbReference>
<sequence length="40" mass="4479">MVASFKLAVDFYTHISPTGITEPSCFLIFVRSIELFPDVS</sequence>
<accession>J9FVG8</accession>
<gene>
    <name evidence="1" type="ORF">EVA_18346</name>
</gene>
<organism evidence="1">
    <name type="scientific">gut metagenome</name>
    <dbReference type="NCBI Taxonomy" id="749906"/>
    <lineage>
        <taxon>unclassified sequences</taxon>
        <taxon>metagenomes</taxon>
        <taxon>organismal metagenomes</taxon>
    </lineage>
</organism>
<protein>
    <submittedName>
        <fullName evidence="1">Uncharacterized protein</fullName>
    </submittedName>
</protein>